<dbReference type="RefSeq" id="WP_306412618.1">
    <property type="nucleotide sequence ID" value="NZ_JANFPI010000006.1"/>
</dbReference>
<evidence type="ECO:0000259" key="7">
    <source>
        <dbReference type="Pfam" id="PF13087"/>
    </source>
</evidence>
<proteinExistence type="inferred from homology"/>
<dbReference type="PANTHER" id="PTHR43788:SF8">
    <property type="entry name" value="DNA-BINDING PROTEIN SMUBP-2"/>
    <property type="match status" value="1"/>
</dbReference>
<dbReference type="SUPFAM" id="SSF52540">
    <property type="entry name" value="P-loop containing nucleoside triphosphate hydrolases"/>
    <property type="match status" value="1"/>
</dbReference>
<dbReference type="InterPro" id="IPR027417">
    <property type="entry name" value="P-loop_NTPase"/>
</dbReference>
<accession>A0AAE3N2T4</accession>
<dbReference type="Proteomes" id="UP001208771">
    <property type="component" value="Unassembled WGS sequence"/>
</dbReference>
<dbReference type="GO" id="GO:0043139">
    <property type="term" value="F:5'-3' DNA helicase activity"/>
    <property type="evidence" value="ECO:0007669"/>
    <property type="project" value="TreeGrafter"/>
</dbReference>
<dbReference type="Pfam" id="PF13086">
    <property type="entry name" value="AAA_11"/>
    <property type="match status" value="2"/>
</dbReference>
<evidence type="ECO:0000256" key="5">
    <source>
        <dbReference type="ARBA" id="ARBA00022840"/>
    </source>
</evidence>
<dbReference type="EMBL" id="JANFPI010000006">
    <property type="protein sequence ID" value="MCX8999126.1"/>
    <property type="molecule type" value="Genomic_DNA"/>
</dbReference>
<dbReference type="InterPro" id="IPR041679">
    <property type="entry name" value="DNA2/NAM7-like_C"/>
</dbReference>
<dbReference type="Gene3D" id="3.40.50.300">
    <property type="entry name" value="P-loop containing nucleotide triphosphate hydrolases"/>
    <property type="match status" value="2"/>
</dbReference>
<dbReference type="InterPro" id="IPR041677">
    <property type="entry name" value="DNA2/NAM7_AAA_11"/>
</dbReference>
<dbReference type="GO" id="GO:0005524">
    <property type="term" value="F:ATP binding"/>
    <property type="evidence" value="ECO:0007669"/>
    <property type="project" value="UniProtKB-KW"/>
</dbReference>
<name>A0AAE3N2T4_9HYPH</name>
<keyword evidence="5" id="KW-0067">ATP-binding</keyword>
<evidence type="ECO:0000313" key="9">
    <source>
        <dbReference type="Proteomes" id="UP001208771"/>
    </source>
</evidence>
<keyword evidence="3" id="KW-0378">Hydrolase</keyword>
<keyword evidence="4" id="KW-0347">Helicase</keyword>
<dbReference type="PANTHER" id="PTHR43788">
    <property type="entry name" value="DNA2/NAM7 HELICASE FAMILY MEMBER"/>
    <property type="match status" value="1"/>
</dbReference>
<comment type="similarity">
    <text evidence="1">Belongs to the DNA2/NAM7 helicase family.</text>
</comment>
<dbReference type="InterPro" id="IPR050534">
    <property type="entry name" value="Coronavir_polyprotein_1ab"/>
</dbReference>
<reference evidence="8" key="1">
    <citation type="submission" date="2022-07" db="EMBL/GenBank/DDBJ databases">
        <title>Ectorhizobium quercum gen.nov., sp. nov.</title>
        <authorList>
            <person name="Ma T."/>
            <person name="Li Y."/>
        </authorList>
    </citation>
    <scope>NUCLEOTIDE SEQUENCE</scope>
    <source>
        <strain evidence="8">BDR2-2</strain>
    </source>
</reference>
<evidence type="ECO:0000259" key="6">
    <source>
        <dbReference type="Pfam" id="PF13086"/>
    </source>
</evidence>
<gene>
    <name evidence="8" type="ORF">NOF55_18635</name>
</gene>
<feature type="domain" description="DNA2/NAM7 helicase helicase" evidence="6">
    <location>
        <begin position="1075"/>
        <end position="1126"/>
    </location>
</feature>
<organism evidence="8 9">
    <name type="scientific">Ectorhizobium quercum</name>
    <dbReference type="NCBI Taxonomy" id="2965071"/>
    <lineage>
        <taxon>Bacteria</taxon>
        <taxon>Pseudomonadati</taxon>
        <taxon>Pseudomonadota</taxon>
        <taxon>Alphaproteobacteria</taxon>
        <taxon>Hyphomicrobiales</taxon>
        <taxon>Rhizobiaceae</taxon>
        <taxon>Ectorhizobium</taxon>
    </lineage>
</organism>
<keyword evidence="9" id="KW-1185">Reference proteome</keyword>
<evidence type="ECO:0000256" key="4">
    <source>
        <dbReference type="ARBA" id="ARBA00022806"/>
    </source>
</evidence>
<evidence type="ECO:0000256" key="2">
    <source>
        <dbReference type="ARBA" id="ARBA00022741"/>
    </source>
</evidence>
<evidence type="ECO:0000256" key="3">
    <source>
        <dbReference type="ARBA" id="ARBA00022801"/>
    </source>
</evidence>
<protein>
    <submittedName>
        <fullName evidence="8">AAA domain-containing protein</fullName>
    </submittedName>
</protein>
<comment type="caution">
    <text evidence="8">The sequence shown here is derived from an EMBL/GenBank/DDBJ whole genome shotgun (WGS) entry which is preliminary data.</text>
</comment>
<evidence type="ECO:0000256" key="1">
    <source>
        <dbReference type="ARBA" id="ARBA00007913"/>
    </source>
</evidence>
<dbReference type="Pfam" id="PF13087">
    <property type="entry name" value="AAA_12"/>
    <property type="match status" value="1"/>
</dbReference>
<feature type="domain" description="DNA2/NAM7 helicase helicase" evidence="6">
    <location>
        <begin position="928"/>
        <end position="1043"/>
    </location>
</feature>
<keyword evidence="2" id="KW-0547">Nucleotide-binding</keyword>
<feature type="domain" description="DNA2/NAM7 helicase-like C-terminal" evidence="7">
    <location>
        <begin position="1154"/>
        <end position="1367"/>
    </location>
</feature>
<dbReference type="GO" id="GO:0016787">
    <property type="term" value="F:hydrolase activity"/>
    <property type="evidence" value="ECO:0007669"/>
    <property type="project" value="UniProtKB-KW"/>
</dbReference>
<sequence length="1420" mass="154516">MKQIAMAKKRISKSTLSMFLRTKCDRELYLSLHEDSVLEANSMPVPLQARPGIGVLQTAGRDFEDERNDQLIQSFGNLVIYQPEKGSADKPVKAPLASLLGKVTALPSIILQGKFEPSSFQNAVMANIGLQPGQVTQVPPIAGLIPDIIVVRQATSDDEEVGPDGCRRPIDSTTEMRRALSIIDVKHTSEANPSYSAEVALYALFLANWVVDQGLQNDYFVTIRSYLWTRFKQGQSALDGLISGTPPATPSQYLDALIADSEDANLRFYLPTVLHFFRGDLLRVIATGDGSVNGWEDLEWHVDGRCNACDWLGHEKWANSKDKARIAAQPTHYCYPAAKQTGHLSQIAGMTRGARKTLQINAIQDTAGAASAPSAHPAFQQHSHLKKERSRIPARAQALISSTTSVDNAAVLASLAPAPQLHVAITVNFDPSAGLLTGLSILGRATAYVKGQSPRQFSSKCFVVDQKTLDDEWVALEGLLSTLSDIVDQAEAFIRTAGRTPLTAQVAFWEQRQFEELCAAMGRHLPRVLSLTNRKTKALAWLFPADELIEKPDGAVSPCIVFIDEIVRRVVFAPTPHVITLFDTVETYFSGPGPVRLGDAFYREFLTNGIPRERIYEIWSNVTTIKRGSVTVPRNTVIQEFANALDKQCRALNSIVERLRTDFKGQLKANAPKLALSIPQGARNVAFDSKLWVWWEELQYHTRKLESHQRLALDAESLEASYEAIRLTNGQSTGIPEEYIFDVLPGSTEAKLDDNEGYLALGKEGYPGLPLQRGRDLIPVGAPAYSGQNDTLLTPLWSALSVTLVSFDRGTRKAVLKLTNWRDPAFAPYLVANSNVDLLNDIFVTKGQSSFKWYETVKKLLMAVGNPPIAVADSNAATAMGASPPSPGSDPITPLARILWAADAIHATSVVAPAQAASVAAYAKAKHNLNSSQTDAVAHAAEKGLTIIWGPPGTGKTQTLAGCIHGLVHDAVGRSQPLKLLIAGPTYKAVEEIIGRVVEALDNDVTCPAEVYVGYSSSQVPKSLTAANSHLGVYSFHLNQSNQETQDCLASLANTNSVTIVATSTMQAYKLAEWTSGNSVGPVFDVVIVDESSQAQVTTAISPLATLKDDARLIIAGDHLQMPPIMALEPPRGAEYLVGSIQKYLLDRPFGSKITPCPLEENYRSAEDIVAYARTIGYRATLKAVNAATTLHHLAALPTPASGFPGGLPWSPLWLQILDVNKKVLTLLHDDDLSSQSNSFEAKIVAALTWCLRQTVSAELDGRGAATHVAPTPDQFWGRCIGIVTPHRAQRALVVRELRSLFPSDPPELIDSAVDTVEKFQGGQRHTIIVTFGVGDADVIMGEEAFLMQLERTNVAISRAMAKCLVIMPITLAGHVPHDKRALETAHAIKDYVDEFCSQEIADQIVCGSTSRQGKLRYHQ</sequence>
<evidence type="ECO:0000313" key="8">
    <source>
        <dbReference type="EMBL" id="MCX8999126.1"/>
    </source>
</evidence>